<evidence type="ECO:0000313" key="2">
    <source>
        <dbReference type="EMBL" id="CAE0759754.1"/>
    </source>
</evidence>
<gene>
    <name evidence="2" type="ORF">PCAR00345_LOCUS12360</name>
</gene>
<reference evidence="2" key="1">
    <citation type="submission" date="2021-01" db="EMBL/GenBank/DDBJ databases">
        <authorList>
            <person name="Corre E."/>
            <person name="Pelletier E."/>
            <person name="Niang G."/>
            <person name="Scheremetjew M."/>
            <person name="Finn R."/>
            <person name="Kale V."/>
            <person name="Holt S."/>
            <person name="Cochrane G."/>
            <person name="Meng A."/>
            <person name="Brown T."/>
            <person name="Cohen L."/>
        </authorList>
    </citation>
    <scope>NUCLEOTIDE SEQUENCE</scope>
    <source>
        <strain evidence="2">CCMP645</strain>
    </source>
</reference>
<feature type="compositionally biased region" description="Basic and acidic residues" evidence="1">
    <location>
        <begin position="7"/>
        <end position="16"/>
    </location>
</feature>
<feature type="compositionally biased region" description="Low complexity" evidence="1">
    <location>
        <begin position="127"/>
        <end position="153"/>
    </location>
</feature>
<feature type="region of interest" description="Disordered" evidence="1">
    <location>
        <begin position="215"/>
        <end position="235"/>
    </location>
</feature>
<feature type="compositionally biased region" description="Basic and acidic residues" evidence="1">
    <location>
        <begin position="215"/>
        <end position="231"/>
    </location>
</feature>
<proteinExistence type="predicted"/>
<feature type="region of interest" description="Disordered" evidence="1">
    <location>
        <begin position="107"/>
        <end position="186"/>
    </location>
</feature>
<accession>A0A7S4BBM9</accession>
<name>A0A7S4BBM9_CHRCT</name>
<feature type="region of interest" description="Disordered" evidence="1">
    <location>
        <begin position="1"/>
        <end position="20"/>
    </location>
</feature>
<evidence type="ECO:0000256" key="1">
    <source>
        <dbReference type="SAM" id="MobiDB-lite"/>
    </source>
</evidence>
<dbReference type="AlphaFoldDB" id="A0A7S4BBM9"/>
<sequence>MESPVETAKKGRERRGGAGGLQWSLACPTPALQPVLSPPSLRSTPLLALRCFSAATGARPSSRSGTDMIRRGCAAAARSAAVASSPVLPPCVEPFCTPGTPLATPLDTPLETPLGTCLHEPSLPTPASRSKSSSSGLAPAGSGSSHGGATAMGLLETEEAREGGSAAALRCTSAMSSPKPSTHRWNVLESEATRSCTLPSTKTGQDAAEGFCRRQQEAKKDTDRSTAREASRSAARLKVYEKRTSEKGELENECPSLSACVQVAGNKRTSRAWTMRVGHTCSAQAKLEAIFIHCNTPQR</sequence>
<protein>
    <submittedName>
        <fullName evidence="2">Uncharacterized protein</fullName>
    </submittedName>
</protein>
<feature type="compositionally biased region" description="Polar residues" evidence="1">
    <location>
        <begin position="173"/>
        <end position="184"/>
    </location>
</feature>
<dbReference type="EMBL" id="HBIZ01019697">
    <property type="protein sequence ID" value="CAE0759754.1"/>
    <property type="molecule type" value="Transcribed_RNA"/>
</dbReference>
<organism evidence="2">
    <name type="scientific">Chrysotila carterae</name>
    <name type="common">Marine alga</name>
    <name type="synonym">Syracosphaera carterae</name>
    <dbReference type="NCBI Taxonomy" id="13221"/>
    <lineage>
        <taxon>Eukaryota</taxon>
        <taxon>Haptista</taxon>
        <taxon>Haptophyta</taxon>
        <taxon>Prymnesiophyceae</taxon>
        <taxon>Isochrysidales</taxon>
        <taxon>Isochrysidaceae</taxon>
        <taxon>Chrysotila</taxon>
    </lineage>
</organism>